<dbReference type="PIRSF" id="PIRSF000097">
    <property type="entry name" value="AKR"/>
    <property type="match status" value="1"/>
</dbReference>
<evidence type="ECO:0000259" key="7">
    <source>
        <dbReference type="Pfam" id="PF00248"/>
    </source>
</evidence>
<name>A0A0F5JWU0_9BURK</name>
<dbReference type="InterPro" id="IPR023210">
    <property type="entry name" value="NADP_OxRdtase_dom"/>
</dbReference>
<sequence length="277" mass="31059">MSQSPLLTLNDGVHIPQVGLGVWQLDDKQTEASSLAALDAGYRHIDTAKIYGNEEAVGRALKNTSVPRDEIFITTKLWNADQGYESTLKAFDASMKRLGLETLDLYLIHWAAPQLQKYKDTWRAFVRLKEEGRVRSIGVCNFNQSHLDDIIEDSGVVPSVNQIEIHPDFNQQALVDFCISRKITTEAWSPLGQGGELLKAPLFKQLADKHGKEPVQVILRWHIQAGHVVIPRSKNPDRVKSNFEIFDFKLDDADMKAIASMPQTGRLGPDPETFNNA</sequence>
<evidence type="ECO:0000256" key="2">
    <source>
        <dbReference type="ARBA" id="ARBA00022857"/>
    </source>
</evidence>
<dbReference type="Gene3D" id="3.20.20.100">
    <property type="entry name" value="NADP-dependent oxidoreductase domain"/>
    <property type="match status" value="1"/>
</dbReference>
<feature type="active site" description="Proton donor" evidence="4">
    <location>
        <position position="51"/>
    </location>
</feature>
<dbReference type="FunFam" id="3.20.20.100:FF:000015">
    <property type="entry name" value="Oxidoreductase, aldo/keto reductase family"/>
    <property type="match status" value="1"/>
</dbReference>
<dbReference type="PANTHER" id="PTHR43827:SF3">
    <property type="entry name" value="NADP-DEPENDENT OXIDOREDUCTASE DOMAIN-CONTAINING PROTEIN"/>
    <property type="match status" value="1"/>
</dbReference>
<dbReference type="RefSeq" id="WP_046153710.1">
    <property type="nucleotide sequence ID" value="NZ_JAIFTI010000003.1"/>
</dbReference>
<dbReference type="InterPro" id="IPR018170">
    <property type="entry name" value="Aldo/ket_reductase_CS"/>
</dbReference>
<dbReference type="Proteomes" id="UP000033618">
    <property type="component" value="Unassembled WGS sequence"/>
</dbReference>
<organism evidence="8 9">
    <name type="scientific">Robbsia andropogonis</name>
    <dbReference type="NCBI Taxonomy" id="28092"/>
    <lineage>
        <taxon>Bacteria</taxon>
        <taxon>Pseudomonadati</taxon>
        <taxon>Pseudomonadota</taxon>
        <taxon>Betaproteobacteria</taxon>
        <taxon>Burkholderiales</taxon>
        <taxon>Burkholderiaceae</taxon>
        <taxon>Robbsia</taxon>
    </lineage>
</organism>
<evidence type="ECO:0000313" key="8">
    <source>
        <dbReference type="EMBL" id="KKB62084.1"/>
    </source>
</evidence>
<dbReference type="PANTHER" id="PTHR43827">
    <property type="entry name" value="2,5-DIKETO-D-GLUCONIC ACID REDUCTASE"/>
    <property type="match status" value="1"/>
</dbReference>
<evidence type="ECO:0000256" key="4">
    <source>
        <dbReference type="PIRSR" id="PIRSR000097-1"/>
    </source>
</evidence>
<proteinExistence type="inferred from homology"/>
<dbReference type="PRINTS" id="PR00069">
    <property type="entry name" value="ALDKETRDTASE"/>
</dbReference>
<comment type="caution">
    <text evidence="8">The sequence shown here is derived from an EMBL/GenBank/DDBJ whole genome shotgun (WGS) entry which is preliminary data.</text>
</comment>
<gene>
    <name evidence="8" type="ORF">WM40_19510</name>
</gene>
<feature type="binding site" evidence="5">
    <location>
        <position position="109"/>
    </location>
    <ligand>
        <name>substrate</name>
    </ligand>
</feature>
<feature type="site" description="Lowers pKa of active site Tyr" evidence="6">
    <location>
        <position position="76"/>
    </location>
</feature>
<dbReference type="InterPro" id="IPR036812">
    <property type="entry name" value="NAD(P)_OxRdtase_dom_sf"/>
</dbReference>
<accession>A0A0F5JWU0</accession>
<dbReference type="SUPFAM" id="SSF51430">
    <property type="entry name" value="NAD(P)-linked oxidoreductase"/>
    <property type="match status" value="1"/>
</dbReference>
<dbReference type="GO" id="GO:0016616">
    <property type="term" value="F:oxidoreductase activity, acting on the CH-OH group of donors, NAD or NADP as acceptor"/>
    <property type="evidence" value="ECO:0007669"/>
    <property type="project" value="UniProtKB-ARBA"/>
</dbReference>
<dbReference type="InterPro" id="IPR020471">
    <property type="entry name" value="AKR"/>
</dbReference>
<evidence type="ECO:0000256" key="6">
    <source>
        <dbReference type="PIRSR" id="PIRSR000097-3"/>
    </source>
</evidence>
<dbReference type="EMBL" id="LAQU01000025">
    <property type="protein sequence ID" value="KKB62084.1"/>
    <property type="molecule type" value="Genomic_DNA"/>
</dbReference>
<dbReference type="PATRIC" id="fig|28092.6.peg.4575"/>
<keyword evidence="2" id="KW-0521">NADP</keyword>
<dbReference type="OrthoDB" id="9804790at2"/>
<evidence type="ECO:0000256" key="5">
    <source>
        <dbReference type="PIRSR" id="PIRSR000097-2"/>
    </source>
</evidence>
<protein>
    <submittedName>
        <fullName evidence="8">Oxidoreductase</fullName>
    </submittedName>
</protein>
<comment type="similarity">
    <text evidence="1">Belongs to the aldo/keto reductase family.</text>
</comment>
<feature type="domain" description="NADP-dependent oxidoreductase" evidence="7">
    <location>
        <begin position="18"/>
        <end position="260"/>
    </location>
</feature>
<dbReference type="Pfam" id="PF00248">
    <property type="entry name" value="Aldo_ket_red"/>
    <property type="match status" value="1"/>
</dbReference>
<dbReference type="PROSITE" id="PS00798">
    <property type="entry name" value="ALDOKETO_REDUCTASE_1"/>
    <property type="match status" value="1"/>
</dbReference>
<evidence type="ECO:0000256" key="1">
    <source>
        <dbReference type="ARBA" id="ARBA00007905"/>
    </source>
</evidence>
<dbReference type="AlphaFoldDB" id="A0A0F5JWU0"/>
<evidence type="ECO:0000256" key="3">
    <source>
        <dbReference type="ARBA" id="ARBA00023002"/>
    </source>
</evidence>
<dbReference type="PROSITE" id="PS00062">
    <property type="entry name" value="ALDOKETO_REDUCTASE_2"/>
    <property type="match status" value="1"/>
</dbReference>
<keyword evidence="3" id="KW-0560">Oxidoreductase</keyword>
<evidence type="ECO:0000313" key="9">
    <source>
        <dbReference type="Proteomes" id="UP000033618"/>
    </source>
</evidence>
<reference evidence="8 9" key="1">
    <citation type="submission" date="2015-03" db="EMBL/GenBank/DDBJ databases">
        <title>Draft Genome Sequence of Burkholderia andropogonis type strain ICMP2807, isolated from Sorghum bicolor.</title>
        <authorList>
            <person name="Lopes-Santos L."/>
            <person name="Castro D.B."/>
            <person name="Ottoboni L.M."/>
            <person name="Park D."/>
            <person name="Weirc B.S."/>
            <person name="Destefano S.A."/>
        </authorList>
    </citation>
    <scope>NUCLEOTIDE SEQUENCE [LARGE SCALE GENOMIC DNA]</scope>
    <source>
        <strain evidence="8 9">ICMP2807</strain>
    </source>
</reference>
<keyword evidence="9" id="KW-1185">Reference proteome</keyword>
<dbReference type="STRING" id="28092.WM40_19510"/>